<evidence type="ECO:0000313" key="2">
    <source>
        <dbReference type="EMBL" id="SDG47083.1"/>
    </source>
</evidence>
<dbReference type="Gene3D" id="3.50.50.60">
    <property type="entry name" value="FAD/NAD(P)-binding domain"/>
    <property type="match status" value="1"/>
</dbReference>
<dbReference type="STRING" id="504805.SAMN05421505_104265"/>
<evidence type="ECO:0000259" key="1">
    <source>
        <dbReference type="Pfam" id="PF01494"/>
    </source>
</evidence>
<sequence>MRILVSGASVAGPVLAYWLRRYGFDVTVVERAGSLRKTAGHAVDLFRPAVRVVERMGLREKIEAKKTGTDIVTLVAPRTGRRVDVKVANLTAAVSDEHIEVMRDELSTIFYEATREHVEYVFGDSIASIVEVSDGVEVTFERGDPRRFDLVVGADGLHSTVRRLTFGPEERFTTFIGAYLGVFSLPNYLNLDGQVLTYVDVGRLAGIYGDRHLGDARAIFLFHGEQIDYDYRDIEQQKQILRSRIASLGGEVGRLLEHMADSPAFYFDSITQVRMESWSRGRVTLVGDAGYSPGPAVGGGTSLAIVGAYVLAGELAAAGGDHVKAFTSYEREMHAPVLASRTFARGTARTLVPDSAGRLWAMVQAARLANALPTGLIRSLSKLQRGGARLHDEIRLKDY</sequence>
<dbReference type="PRINTS" id="PR00420">
    <property type="entry name" value="RNGMNOXGNASE"/>
</dbReference>
<dbReference type="Pfam" id="PF01494">
    <property type="entry name" value="FAD_binding_3"/>
    <property type="match status" value="1"/>
</dbReference>
<dbReference type="Gene3D" id="3.30.9.10">
    <property type="entry name" value="D-Amino Acid Oxidase, subunit A, domain 2"/>
    <property type="match status" value="1"/>
</dbReference>
<proteinExistence type="predicted"/>
<feature type="domain" description="FAD-binding" evidence="1">
    <location>
        <begin position="3"/>
        <end position="334"/>
    </location>
</feature>
<name>A0A1G7UHU8_9ACTN</name>
<dbReference type="InterPro" id="IPR002938">
    <property type="entry name" value="FAD-bd"/>
</dbReference>
<dbReference type="InterPro" id="IPR051704">
    <property type="entry name" value="FAD_aromatic-hydroxylase"/>
</dbReference>
<dbReference type="Proteomes" id="UP000198923">
    <property type="component" value="Unassembled WGS sequence"/>
</dbReference>
<organism evidence="2 3">
    <name type="scientific">Sinosporangium album</name>
    <dbReference type="NCBI Taxonomy" id="504805"/>
    <lineage>
        <taxon>Bacteria</taxon>
        <taxon>Bacillati</taxon>
        <taxon>Actinomycetota</taxon>
        <taxon>Actinomycetes</taxon>
        <taxon>Streptosporangiales</taxon>
        <taxon>Streptosporangiaceae</taxon>
        <taxon>Sinosporangium</taxon>
    </lineage>
</organism>
<dbReference type="InterPro" id="IPR036188">
    <property type="entry name" value="FAD/NAD-bd_sf"/>
</dbReference>
<dbReference type="PANTHER" id="PTHR46865:SF2">
    <property type="entry name" value="MONOOXYGENASE"/>
    <property type="match status" value="1"/>
</dbReference>
<accession>A0A1G7UHU8</accession>
<dbReference type="EMBL" id="FNCN01000004">
    <property type="protein sequence ID" value="SDG47083.1"/>
    <property type="molecule type" value="Genomic_DNA"/>
</dbReference>
<evidence type="ECO:0000313" key="3">
    <source>
        <dbReference type="Proteomes" id="UP000198923"/>
    </source>
</evidence>
<reference evidence="2 3" key="1">
    <citation type="submission" date="2016-10" db="EMBL/GenBank/DDBJ databases">
        <authorList>
            <person name="de Groot N.N."/>
        </authorList>
    </citation>
    <scope>NUCLEOTIDE SEQUENCE [LARGE SCALE GENOMIC DNA]</scope>
    <source>
        <strain evidence="2 3">CPCC 201354</strain>
    </source>
</reference>
<dbReference type="AlphaFoldDB" id="A0A1G7UHU8"/>
<dbReference type="RefSeq" id="WP_093169173.1">
    <property type="nucleotide sequence ID" value="NZ_FNCN01000004.1"/>
</dbReference>
<gene>
    <name evidence="2" type="ORF">SAMN05421505_104265</name>
</gene>
<keyword evidence="3" id="KW-1185">Reference proteome</keyword>
<dbReference type="OrthoDB" id="3356051at2"/>
<protein>
    <submittedName>
        <fullName evidence="2">2-polyprenyl-6-methoxyphenol hydroxylase</fullName>
    </submittedName>
</protein>
<dbReference type="SUPFAM" id="SSF51905">
    <property type="entry name" value="FAD/NAD(P)-binding domain"/>
    <property type="match status" value="1"/>
</dbReference>
<dbReference type="PANTHER" id="PTHR46865">
    <property type="entry name" value="OXIDOREDUCTASE-RELATED"/>
    <property type="match status" value="1"/>
</dbReference>
<dbReference type="GO" id="GO:0071949">
    <property type="term" value="F:FAD binding"/>
    <property type="evidence" value="ECO:0007669"/>
    <property type="project" value="InterPro"/>
</dbReference>